<dbReference type="Proteomes" id="UP000092666">
    <property type="component" value="Unassembled WGS sequence"/>
</dbReference>
<evidence type="ECO:0000313" key="2">
    <source>
        <dbReference type="EMBL" id="OCF30752.1"/>
    </source>
</evidence>
<gene>
    <name evidence="2" type="ORF">I316_07559</name>
</gene>
<name>A0A1B9GI52_9TREE</name>
<accession>A0A1B9GI52</accession>
<dbReference type="EMBL" id="KV700142">
    <property type="protein sequence ID" value="OCF30752.1"/>
    <property type="molecule type" value="Genomic_DNA"/>
</dbReference>
<keyword evidence="3" id="KW-1185">Reference proteome</keyword>
<reference evidence="2 3" key="1">
    <citation type="submission" date="2013-07" db="EMBL/GenBank/DDBJ databases">
        <title>The Genome Sequence of Cryptococcus heveanensis BCC8398.</title>
        <authorList>
            <consortium name="The Broad Institute Genome Sequencing Platform"/>
            <person name="Cuomo C."/>
            <person name="Litvintseva A."/>
            <person name="Chen Y."/>
            <person name="Heitman J."/>
            <person name="Sun S."/>
            <person name="Springer D."/>
            <person name="Dromer F."/>
            <person name="Young S.K."/>
            <person name="Zeng Q."/>
            <person name="Gargeya S."/>
            <person name="Fitzgerald M."/>
            <person name="Abouelleil A."/>
            <person name="Alvarado L."/>
            <person name="Berlin A.M."/>
            <person name="Chapman S.B."/>
            <person name="Dewar J."/>
            <person name="Goldberg J."/>
            <person name="Griggs A."/>
            <person name="Gujja S."/>
            <person name="Hansen M."/>
            <person name="Howarth C."/>
            <person name="Imamovic A."/>
            <person name="Larimer J."/>
            <person name="McCowan C."/>
            <person name="Murphy C."/>
            <person name="Pearson M."/>
            <person name="Priest M."/>
            <person name="Roberts A."/>
            <person name="Saif S."/>
            <person name="Shea T."/>
            <person name="Sykes S."/>
            <person name="Wortman J."/>
            <person name="Nusbaum C."/>
            <person name="Birren B."/>
        </authorList>
    </citation>
    <scope>NUCLEOTIDE SEQUENCE [LARGE SCALE GENOMIC DNA]</scope>
    <source>
        <strain evidence="2 3">BCC8398</strain>
    </source>
</reference>
<proteinExistence type="predicted"/>
<evidence type="ECO:0000256" key="1">
    <source>
        <dbReference type="SAM" id="MobiDB-lite"/>
    </source>
</evidence>
<dbReference type="AlphaFoldDB" id="A0A1B9GI52"/>
<protein>
    <submittedName>
        <fullName evidence="2">Uncharacterized protein</fullName>
    </submittedName>
</protein>
<evidence type="ECO:0000313" key="3">
    <source>
        <dbReference type="Proteomes" id="UP000092666"/>
    </source>
</evidence>
<feature type="region of interest" description="Disordered" evidence="1">
    <location>
        <begin position="159"/>
        <end position="184"/>
    </location>
</feature>
<dbReference type="OrthoDB" id="66095at2759"/>
<dbReference type="STRING" id="1296120.A0A1B9GI52"/>
<organism evidence="2 3">
    <name type="scientific">Kwoniella heveanensis BCC8398</name>
    <dbReference type="NCBI Taxonomy" id="1296120"/>
    <lineage>
        <taxon>Eukaryota</taxon>
        <taxon>Fungi</taxon>
        <taxon>Dikarya</taxon>
        <taxon>Basidiomycota</taxon>
        <taxon>Agaricomycotina</taxon>
        <taxon>Tremellomycetes</taxon>
        <taxon>Tremellales</taxon>
        <taxon>Cryptococcaceae</taxon>
        <taxon>Kwoniella</taxon>
    </lineage>
</organism>
<sequence>MGSLLSQPMPASAPTPAAASATALQPVAAPPSILSYFFPTPNPSLSHDHLEPTLQDIRLVMRYLSRLGLPSELVESILDIADYHASCRRHISKRVEVCSTCEVGHVKNEEQPFSPPQTGEVRYQALRVGGALRNAKGKVWYLCSSPVGCTGTDIVEGRRTTQQQRHPPGGQDVAEQSEQEKGRLERQDVWLRKVVIETFSKDQGWSSGNPAHYGTYEGSYSWFEISLLRGAREVEGSRHTVQHNVHAGQYFKRHRNVLQPDHPTLALAQPGDQIVLWVRARYPGWKNLTNEAAITVFFSPYPPT</sequence>
<reference evidence="3" key="2">
    <citation type="submission" date="2013-12" db="EMBL/GenBank/DDBJ databases">
        <title>Evolution of pathogenesis and genome organization in the Tremellales.</title>
        <authorList>
            <person name="Cuomo C."/>
            <person name="Litvintseva A."/>
            <person name="Heitman J."/>
            <person name="Chen Y."/>
            <person name="Sun S."/>
            <person name="Springer D."/>
            <person name="Dromer F."/>
            <person name="Young S."/>
            <person name="Zeng Q."/>
            <person name="Chapman S."/>
            <person name="Gujja S."/>
            <person name="Saif S."/>
            <person name="Birren B."/>
        </authorList>
    </citation>
    <scope>NUCLEOTIDE SEQUENCE [LARGE SCALE GENOMIC DNA]</scope>
    <source>
        <strain evidence="3">BCC8398</strain>
    </source>
</reference>